<dbReference type="Gene3D" id="3.30.420.10">
    <property type="entry name" value="Ribonuclease H-like superfamily/Ribonuclease H"/>
    <property type="match status" value="1"/>
</dbReference>
<dbReference type="KEGG" id="bban:J4G43_007685"/>
<dbReference type="InterPro" id="IPR036397">
    <property type="entry name" value="RNaseH_sf"/>
</dbReference>
<dbReference type="AlphaFoldDB" id="A0A9X9Y2I0"/>
<dbReference type="SUPFAM" id="SSF53098">
    <property type="entry name" value="Ribonuclease H-like"/>
    <property type="match status" value="1"/>
</dbReference>
<reference evidence="2 3" key="1">
    <citation type="journal article" date="2022" name="Int. J. Syst. Evol. Microbiol.">
        <title>Strains of Bradyrhizobium barranii sp. nov. associated with legumes native to Canada are symbionts of soybeans and belong to different subspecies (subsp. barranii subsp. nov. and subsp. apii subsp. nov.) and symbiovars (sv. glycinearum and sv. septentrionale).</title>
        <authorList>
            <person name="Bromfield E.S.P."/>
            <person name="Cloutier S."/>
            <person name="Wasai-Hara S."/>
            <person name="Minamisawa K."/>
        </authorList>
    </citation>
    <scope>NUCLEOTIDE SEQUENCE [LARGE SCALE GENOMIC DNA]</scope>
    <source>
        <strain evidence="2 3">144S4</strain>
    </source>
</reference>
<name>A0A9X9Y2I0_9BRAD</name>
<dbReference type="InterPro" id="IPR001584">
    <property type="entry name" value="Integrase_cat-core"/>
</dbReference>
<evidence type="ECO:0000259" key="1">
    <source>
        <dbReference type="PROSITE" id="PS50994"/>
    </source>
</evidence>
<evidence type="ECO:0000313" key="2">
    <source>
        <dbReference type="EMBL" id="UEM14124.1"/>
    </source>
</evidence>
<dbReference type="RefSeq" id="WP_225004718.1">
    <property type="nucleotide sequence ID" value="NZ_CP086136.1"/>
</dbReference>
<dbReference type="EMBL" id="CP086136">
    <property type="protein sequence ID" value="UEM14124.1"/>
    <property type="molecule type" value="Genomic_DNA"/>
</dbReference>
<organism evidence="2 3">
    <name type="scientific">Bradyrhizobium barranii subsp. barranii</name>
    <dbReference type="NCBI Taxonomy" id="2823807"/>
    <lineage>
        <taxon>Bacteria</taxon>
        <taxon>Pseudomonadati</taxon>
        <taxon>Pseudomonadota</taxon>
        <taxon>Alphaproteobacteria</taxon>
        <taxon>Hyphomicrobiales</taxon>
        <taxon>Nitrobacteraceae</taxon>
        <taxon>Bradyrhizobium</taxon>
        <taxon>Bradyrhizobium barranii</taxon>
    </lineage>
</organism>
<dbReference type="Proteomes" id="UP000664702">
    <property type="component" value="Chromosome"/>
</dbReference>
<dbReference type="InterPro" id="IPR012337">
    <property type="entry name" value="RNaseH-like_sf"/>
</dbReference>
<evidence type="ECO:0000313" key="3">
    <source>
        <dbReference type="Proteomes" id="UP000664702"/>
    </source>
</evidence>
<sequence length="563" mass="62564">MAGKISMGARREVVSVVTERYRSAKRAEKGRILDELCATTGWHRKHAVRALRRREAVGPGEVEATRKRRRRYGATIKDALTALWEASDRVCGKRLKVMIPTLLPALERHGRLQLGQSDRDRVLAISAATIDRLLVDVKIAASGGRRRRAGFHSAIRREVPIRTFNDWNSPPPGFCEVDMVAHGGTSVAGSFIQTLTMVDIATGWTECLPLLTRDGSLVAEAINRAQSLFPWLLRGVDFDNDSAFMNDVVVPWCRQQKLEVTRSRAYKKNDQAFVEQKNGAVVRRLMGYGRFDGVETARMMGRLYAAARLYVNFFQPSFKLKEKRREGAKVIKRYHAPLTPYQRALAHPKVTAAVKRRLRDQYRSLDPVALLAEIRATQDELGNRVDRRAGQARCLQRACTSTAPATAATFAKTLGKTVTAGEPRATHRRSRRPYKTRVRMPSKLDPHLAAIEVWLAEQPQPQLTALAIVGRLSEKHPEEFGTRQHSIVQRLLRALRRRAAEQLVAEESLGDATTAAPLSGVVDGSGYVGPDPPTAPPTEQAWKATWRGQSVDIASTAATAPSG</sequence>
<dbReference type="GO" id="GO:0015074">
    <property type="term" value="P:DNA integration"/>
    <property type="evidence" value="ECO:0007669"/>
    <property type="project" value="InterPro"/>
</dbReference>
<accession>A0A9X9Y2I0</accession>
<protein>
    <submittedName>
        <fullName evidence="2">Transposase family protein</fullName>
    </submittedName>
</protein>
<feature type="domain" description="Integrase catalytic" evidence="1">
    <location>
        <begin position="167"/>
        <end position="348"/>
    </location>
</feature>
<dbReference type="PROSITE" id="PS50994">
    <property type="entry name" value="INTEGRASE"/>
    <property type="match status" value="1"/>
</dbReference>
<proteinExistence type="predicted"/>
<gene>
    <name evidence="2" type="ORF">J4G43_007685</name>
</gene>
<dbReference type="GO" id="GO:0003676">
    <property type="term" value="F:nucleic acid binding"/>
    <property type="evidence" value="ECO:0007669"/>
    <property type="project" value="InterPro"/>
</dbReference>